<evidence type="ECO:0000313" key="1">
    <source>
        <dbReference type="Proteomes" id="UP000095284"/>
    </source>
</evidence>
<dbReference type="AlphaFoldDB" id="A0A1I7RYA7"/>
<dbReference type="Proteomes" id="UP000095284">
    <property type="component" value="Unplaced"/>
</dbReference>
<organism evidence="1 2">
    <name type="scientific">Bursaphelenchus xylophilus</name>
    <name type="common">Pinewood nematode worm</name>
    <name type="synonym">Aphelenchoides xylophilus</name>
    <dbReference type="NCBI Taxonomy" id="6326"/>
    <lineage>
        <taxon>Eukaryota</taxon>
        <taxon>Metazoa</taxon>
        <taxon>Ecdysozoa</taxon>
        <taxon>Nematoda</taxon>
        <taxon>Chromadorea</taxon>
        <taxon>Rhabditida</taxon>
        <taxon>Tylenchina</taxon>
        <taxon>Tylenchomorpha</taxon>
        <taxon>Aphelenchoidea</taxon>
        <taxon>Aphelenchoididae</taxon>
        <taxon>Bursaphelenchus</taxon>
    </lineage>
</organism>
<dbReference type="WBParaSite" id="BXY_0572400.1">
    <property type="protein sequence ID" value="BXY_0572400.1"/>
    <property type="gene ID" value="BXY_0572400"/>
</dbReference>
<proteinExistence type="predicted"/>
<sequence length="182" mass="21017">MTSIIGSRTFHSYPCMLNLLTLTVSLDGHCPYLKINSEIAWSLCLPQKGLNKGIWKKDEGLDTNRGHPGDYDVKIKVRRRPSLSECRDSFFSRRARGCVHYKRWVTVDISYAISLKLIFLFFLGHFEAVLDLEVDFGRRRRRQKKKEEGEGEMAARRYSVVLTWATSRKDVSSSLISWAINV</sequence>
<reference evidence="2" key="1">
    <citation type="submission" date="2016-11" db="UniProtKB">
        <authorList>
            <consortium name="WormBaseParasite"/>
        </authorList>
    </citation>
    <scope>IDENTIFICATION</scope>
</reference>
<name>A0A1I7RYA7_BURXY</name>
<accession>A0A1I7RYA7</accession>
<evidence type="ECO:0000313" key="2">
    <source>
        <dbReference type="WBParaSite" id="BXY_0572400.1"/>
    </source>
</evidence>
<protein>
    <submittedName>
        <fullName evidence="2">Uncharacterized protein</fullName>
    </submittedName>
</protein>